<name>A0ABR2J2R9_9EUKA</name>
<keyword evidence="2" id="KW-1185">Reference proteome</keyword>
<protein>
    <submittedName>
        <fullName evidence="1">Uncharacterized protein</fullName>
    </submittedName>
</protein>
<comment type="caution">
    <text evidence="1">The sequence shown here is derived from an EMBL/GenBank/DDBJ whole genome shotgun (WGS) entry which is preliminary data.</text>
</comment>
<gene>
    <name evidence="1" type="ORF">M9Y10_007619</name>
</gene>
<reference evidence="1 2" key="1">
    <citation type="submission" date="2024-04" db="EMBL/GenBank/DDBJ databases">
        <title>Tritrichomonas musculus Genome.</title>
        <authorList>
            <person name="Alves-Ferreira E."/>
            <person name="Grigg M."/>
            <person name="Lorenzi H."/>
            <person name="Galac M."/>
        </authorList>
    </citation>
    <scope>NUCLEOTIDE SEQUENCE [LARGE SCALE GENOMIC DNA]</scope>
    <source>
        <strain evidence="1 2">EAF2021</strain>
    </source>
</reference>
<accession>A0ABR2J2R9</accession>
<organism evidence="1 2">
    <name type="scientific">Tritrichomonas musculus</name>
    <dbReference type="NCBI Taxonomy" id="1915356"/>
    <lineage>
        <taxon>Eukaryota</taxon>
        <taxon>Metamonada</taxon>
        <taxon>Parabasalia</taxon>
        <taxon>Tritrichomonadida</taxon>
        <taxon>Tritrichomonadidae</taxon>
        <taxon>Tritrichomonas</taxon>
    </lineage>
</organism>
<dbReference type="Proteomes" id="UP001470230">
    <property type="component" value="Unassembled WGS sequence"/>
</dbReference>
<dbReference type="EMBL" id="JAPFFF010000013">
    <property type="protein sequence ID" value="KAK8871874.1"/>
    <property type="molecule type" value="Genomic_DNA"/>
</dbReference>
<proteinExistence type="predicted"/>
<evidence type="ECO:0000313" key="1">
    <source>
        <dbReference type="EMBL" id="KAK8871874.1"/>
    </source>
</evidence>
<evidence type="ECO:0000313" key="2">
    <source>
        <dbReference type="Proteomes" id="UP001470230"/>
    </source>
</evidence>
<sequence>MTKLACLEHNKEIQNGEGLMIVPDEWEGTRIDFYDFQIVYEKFKHDIEQLFPDEDLLALYVCGGDLFIKRQCYTRKGFVGISRPGFQIESKTSVENDIYVCNDKKYAGVYTDATFAINLAKENGESIEGLTYDSVAKYLHDIVHWI</sequence>